<dbReference type="Proteomes" id="UP000054976">
    <property type="component" value="Unassembled WGS sequence"/>
</dbReference>
<dbReference type="EMBL" id="BCNO01000001">
    <property type="protein sequence ID" value="GAQ94299.1"/>
    <property type="molecule type" value="Genomic_DNA"/>
</dbReference>
<dbReference type="InterPro" id="IPR036280">
    <property type="entry name" value="Multihaem_cyt_sf"/>
</dbReference>
<keyword evidence="1" id="KW-0472">Membrane</keyword>
<organism evidence="2 3">
    <name type="scientific">Thermodesulfovibrio aggregans</name>
    <dbReference type="NCBI Taxonomy" id="86166"/>
    <lineage>
        <taxon>Bacteria</taxon>
        <taxon>Pseudomonadati</taxon>
        <taxon>Nitrospirota</taxon>
        <taxon>Thermodesulfovibrionia</taxon>
        <taxon>Thermodesulfovibrionales</taxon>
        <taxon>Thermodesulfovibrionaceae</taxon>
        <taxon>Thermodesulfovibrio</taxon>
    </lineage>
</organism>
<protein>
    <submittedName>
        <fullName evidence="2">Uncharacterized protein</fullName>
    </submittedName>
</protein>
<keyword evidence="3" id="KW-1185">Reference proteome</keyword>
<dbReference type="NCBIfam" id="NF038038">
    <property type="entry name" value="cytoc_DsrJ"/>
    <property type="match status" value="1"/>
</dbReference>
<dbReference type="SUPFAM" id="SSF48695">
    <property type="entry name" value="Multiheme cytochromes"/>
    <property type="match status" value="1"/>
</dbReference>
<feature type="transmembrane region" description="Helical" evidence="1">
    <location>
        <begin position="6"/>
        <end position="26"/>
    </location>
</feature>
<dbReference type="InterPro" id="IPR047668">
    <property type="entry name" value="DsrJ"/>
</dbReference>
<comment type="caution">
    <text evidence="2">The sequence shown here is derived from an EMBL/GenBank/DDBJ whole genome shotgun (WGS) entry which is preliminary data.</text>
</comment>
<dbReference type="AlphaFoldDB" id="A0A0U9HMR9"/>
<keyword evidence="1" id="KW-1133">Transmembrane helix</keyword>
<dbReference type="STRING" id="86166.TAGGR_1478"/>
<evidence type="ECO:0000256" key="1">
    <source>
        <dbReference type="SAM" id="Phobius"/>
    </source>
</evidence>
<evidence type="ECO:0000313" key="3">
    <source>
        <dbReference type="Proteomes" id="UP000054976"/>
    </source>
</evidence>
<sequence>MYDGWKIIIGLIVFVLIVTLPFTMSIGRDYIQPKPSIDTPEIQKMEKKQCIEPKQYMREAHIKILYSWKDYATREGKRVYVASDGKTYTVSLQNTCMKCHSNKEKFCDECHNYVNVKPYCWDCHIEPKVGGLK</sequence>
<reference evidence="3" key="1">
    <citation type="submission" date="2016-01" db="EMBL/GenBank/DDBJ databases">
        <title>Draft genome sequence of Thermodesulfovibrio aggregans strain TGE-P1.</title>
        <authorList>
            <person name="Sekiguchi Y."/>
            <person name="Ohashi A."/>
            <person name="Matsuura N."/>
            <person name="Tourlousse M.D."/>
        </authorList>
    </citation>
    <scope>NUCLEOTIDE SEQUENCE [LARGE SCALE GENOMIC DNA]</scope>
    <source>
        <strain evidence="3">TGE-P1</strain>
    </source>
</reference>
<accession>A0A0U9HMR9</accession>
<keyword evidence="1" id="KW-0812">Transmembrane</keyword>
<name>A0A0U9HMR9_9BACT</name>
<dbReference type="RefSeq" id="WP_059175763.1">
    <property type="nucleotide sequence ID" value="NZ_BCNO01000001.1"/>
</dbReference>
<gene>
    <name evidence="2" type="ORF">TAGGR_1478</name>
</gene>
<evidence type="ECO:0000313" key="2">
    <source>
        <dbReference type="EMBL" id="GAQ94299.1"/>
    </source>
</evidence>
<proteinExistence type="predicted"/>
<dbReference type="OrthoDB" id="9790557at2"/>